<accession>A0A2H3C9E8</accession>
<evidence type="ECO:0000313" key="1">
    <source>
        <dbReference type="EMBL" id="PBK79695.1"/>
    </source>
</evidence>
<dbReference type="Proteomes" id="UP000217790">
    <property type="component" value="Unassembled WGS sequence"/>
</dbReference>
<dbReference type="AlphaFoldDB" id="A0A2H3C9E8"/>
<keyword evidence="2" id="KW-1185">Reference proteome</keyword>
<protein>
    <submittedName>
        <fullName evidence="1">Uncharacterized protein</fullName>
    </submittedName>
</protein>
<gene>
    <name evidence="1" type="ORF">ARMGADRAFT_117815</name>
</gene>
<proteinExistence type="predicted"/>
<sequence>MQAVLYGDLDMRDVRNPDILWIFLVTRRGLKLKTLTHTLHVAAWPSAQTRTYLVSRVLARMDNLRSLSPPCFDLHILRHYSAFGLYHIEFGNTRLSGQAEAELLAGLELDAQTNVVCLRFLFCSMTMTARHHLHFLRPLCVPAFSPRPLHQADSIFHSFAVAAQRTPASTPHAFTQTGATLFPHLTTLQGPPRLDIFLVPS</sequence>
<name>A0A2H3C9E8_ARMGA</name>
<dbReference type="EMBL" id="KZ293763">
    <property type="protein sequence ID" value="PBK79695.1"/>
    <property type="molecule type" value="Genomic_DNA"/>
</dbReference>
<dbReference type="STRING" id="47427.A0A2H3C9E8"/>
<evidence type="ECO:0000313" key="2">
    <source>
        <dbReference type="Proteomes" id="UP000217790"/>
    </source>
</evidence>
<organism evidence="1 2">
    <name type="scientific">Armillaria gallica</name>
    <name type="common">Bulbous honey fungus</name>
    <name type="synonym">Armillaria bulbosa</name>
    <dbReference type="NCBI Taxonomy" id="47427"/>
    <lineage>
        <taxon>Eukaryota</taxon>
        <taxon>Fungi</taxon>
        <taxon>Dikarya</taxon>
        <taxon>Basidiomycota</taxon>
        <taxon>Agaricomycotina</taxon>
        <taxon>Agaricomycetes</taxon>
        <taxon>Agaricomycetidae</taxon>
        <taxon>Agaricales</taxon>
        <taxon>Marasmiineae</taxon>
        <taxon>Physalacriaceae</taxon>
        <taxon>Armillaria</taxon>
    </lineage>
</organism>
<dbReference type="InParanoid" id="A0A2H3C9E8"/>
<reference evidence="2" key="1">
    <citation type="journal article" date="2017" name="Nat. Ecol. Evol.">
        <title>Genome expansion and lineage-specific genetic innovations in the forest pathogenic fungi Armillaria.</title>
        <authorList>
            <person name="Sipos G."/>
            <person name="Prasanna A.N."/>
            <person name="Walter M.C."/>
            <person name="O'Connor E."/>
            <person name="Balint B."/>
            <person name="Krizsan K."/>
            <person name="Kiss B."/>
            <person name="Hess J."/>
            <person name="Varga T."/>
            <person name="Slot J."/>
            <person name="Riley R."/>
            <person name="Boka B."/>
            <person name="Rigling D."/>
            <person name="Barry K."/>
            <person name="Lee J."/>
            <person name="Mihaltcheva S."/>
            <person name="LaButti K."/>
            <person name="Lipzen A."/>
            <person name="Waldron R."/>
            <person name="Moloney N.M."/>
            <person name="Sperisen C."/>
            <person name="Kredics L."/>
            <person name="Vagvoelgyi C."/>
            <person name="Patrignani A."/>
            <person name="Fitzpatrick D."/>
            <person name="Nagy I."/>
            <person name="Doyle S."/>
            <person name="Anderson J.B."/>
            <person name="Grigoriev I.V."/>
            <person name="Gueldener U."/>
            <person name="Muensterkoetter M."/>
            <person name="Nagy L.G."/>
        </authorList>
    </citation>
    <scope>NUCLEOTIDE SEQUENCE [LARGE SCALE GENOMIC DNA]</scope>
    <source>
        <strain evidence="2">Ar21-2</strain>
    </source>
</reference>
<dbReference type="OrthoDB" id="3259156at2759"/>